<dbReference type="InterPro" id="IPR016047">
    <property type="entry name" value="M23ase_b-sheet_dom"/>
</dbReference>
<organism evidence="4 5">
    <name type="scientific">Enterococcus faecalis</name>
    <name type="common">Streptococcus faecalis</name>
    <dbReference type="NCBI Taxonomy" id="1351"/>
    <lineage>
        <taxon>Bacteria</taxon>
        <taxon>Bacillati</taxon>
        <taxon>Bacillota</taxon>
        <taxon>Bacilli</taxon>
        <taxon>Lactobacillales</taxon>
        <taxon>Enterococcaceae</taxon>
        <taxon>Enterococcus</taxon>
    </lineage>
</organism>
<feature type="coiled-coil region" evidence="1">
    <location>
        <begin position="811"/>
        <end position="841"/>
    </location>
</feature>
<evidence type="ECO:0000259" key="3">
    <source>
        <dbReference type="Pfam" id="PF01551"/>
    </source>
</evidence>
<dbReference type="PANTHER" id="PTHR21666:SF270">
    <property type="entry name" value="MUREIN HYDROLASE ACTIVATOR ENVC"/>
    <property type="match status" value="1"/>
</dbReference>
<dbReference type="CDD" id="cd12797">
    <property type="entry name" value="M23_peptidase"/>
    <property type="match status" value="1"/>
</dbReference>
<feature type="coiled-coil region" evidence="1">
    <location>
        <begin position="997"/>
        <end position="1057"/>
    </location>
</feature>
<dbReference type="InterPro" id="IPR050570">
    <property type="entry name" value="Cell_wall_metabolism_enzyme"/>
</dbReference>
<dbReference type="CDD" id="cd13402">
    <property type="entry name" value="LT_TF-like"/>
    <property type="match status" value="1"/>
</dbReference>
<gene>
    <name evidence="4" type="primary">enpA</name>
    <name evidence="4" type="ORF">P0083_07270</name>
</gene>
<feature type="region of interest" description="Disordered" evidence="2">
    <location>
        <begin position="1164"/>
        <end position="1193"/>
    </location>
</feature>
<protein>
    <submittedName>
        <fullName evidence="4">Peptidoglycan endopeptidase EnpA</fullName>
    </submittedName>
</protein>
<dbReference type="EMBL" id="CP119528">
    <property type="protein sequence ID" value="WER44061.1"/>
    <property type="molecule type" value="Genomic_DNA"/>
</dbReference>
<feature type="domain" description="M23ase beta-sheet core" evidence="3">
    <location>
        <begin position="1405"/>
        <end position="1503"/>
    </location>
</feature>
<evidence type="ECO:0000256" key="2">
    <source>
        <dbReference type="SAM" id="MobiDB-lite"/>
    </source>
</evidence>
<proteinExistence type="predicted"/>
<accession>A0ABD7XRY0</accession>
<dbReference type="Proteomes" id="UP001222182">
    <property type="component" value="Chromosome"/>
</dbReference>
<keyword evidence="1" id="KW-0175">Coiled coil</keyword>
<sequence length="1727" mass="185504">MSDALRSSVIELDWKINNRSLERANEETDKILAKAARMEGTYQNSAKSIDGATTSLKRNSEGLKQNTDKVVQFGNRAKDSMQKTTSSAKQTEKQVKDVGSQFDKSKNSASVFAQSSATSLKVVGKAAKGVQTSIGHIGTVATKASDVAWNAFTKIRNGAMIAGAAIAGAGKKAFDYASDTNEALNKVEVAFGDNNKVVEDWSKSTLTNIGLAQGTALDLAATYGDMSTSMGIGTEEAAKMSTSLVDLAGDLASFKNIGIDRVNTALNGVFTGETEALKGLGIVMTQTNLEQFAMASGALQSSVDNSKAAKNAMAREKAQDRLNKAIKKHGENSIEARDAQLKLTEAESKGEEVQQAKLDSLSQEELVRLRYNYVMSKTKNSQGDFARTSDQAANATRVFTESIKETSAKLGQGLLPIFTPLIIKATDFVKKGEEIPDMLENVGAKVEPTAKQVMKHFGQAKDYFVDEIIPTAKKVGKAIGPGIAEGAKNMFNIMDKGFKYIIKPSIRILKEFTDENPVAMKQVGKWATYGIGGLLGFKLVGKPLLGVSKGILGIIGKLEKLGNTAQREAFKTRKALEDVDSAAQKASAPTHTTASPNIQESLPVGSVGKIGKGTKLFGGVRRFAKSVPLLSYISAGLTLTQINKNNKFEKIGDSLGSIVGGALGAKAATLAGAKLGAVAGTTFGPIGTVIGGILGTTAGSIFGSKFGKKLQEKWPDISKKISELWESSKDNFLLGPLVQGIDKAVKKSKSGIKEIKASAKDLFEKPFDNTTKSGNGVSKATAKRMNSFMKNYELLVDQDTTGKIEGRVLTNEEVTKRYKALEDMQNQVTKQLNKKKDKSNSNLDKLAGMGILNEKDAQGAKAAADELAKVRTNMFSEKVQDFKKLEKQEYDESITATEYYTNRINEIKEKARLENRELSENDKKEIESLEKTSAAAVRAVEEKHAAANKSIHEDMKNQAVVALSDSAKEQKIIMGNLKNASGEISAQQAADAVAASYKAKEGTIKSANEKYEETKRILDEERYVNGTITQQQYDDALKKAQEQRDGVVKEAEKQHEDVVTQAKKQAEGHLEQVDWETGQTLSKWEVFKKDSKKKFKEIWDGTVESAKSFGEGFSKTISNTVDGALKIWEDFKTGLARKINAVTSGINVVLKFFGLDEIPPWTPTADSKADVSGYKQGKGGKMHAAGSRGASYSGPSLVGEEGVELAYNKSTSSMRLLGSNGPEVTNIASGERILNHSDTKAVLNGGMGQGTVLPGFHKGKGNGLSDFVDSAKDFGANTVDKIKDFGSNAVDKAKEVGTKAIEKTKDIAETAKDWLSDPIGKVTGLFNKHNTYKKGKNIQGLGHGVMNKLKDTSAEWVKNKLEAFKGFFDSEDGGAFGSGAFAPHFGSPFIRTSDYGKRPGLYGDFHTGIDYAAPTGTPIPAQHPGLVDWVQSSTIGLGEHVGIKVADNLWALYGHMSRIRAKMGDKVKAGQIVGDVGSSGWSTGPHVHYELRKGGPNGQHVNPDTYGGAAGGVAVGAAGWGPQVRKAAKQMNQQVSDAEVNGILAQIQRESSGNQSIIQSSAVWDVNTASGNPARGLLQYIPQTFNAYKVRGYENILNGFHQLMAFFNNSNWRTDLPYGHSGWGPTGHRLRAYAKGGRPSKGETVLVGENGPELFEADTAGTVHPHEKTKALFNQGSPSVNFSPNITINVGNNSDKSVVGDIKEAVRQALEDEYAKLLNILGTGEVV</sequence>
<name>A0ABD7XRY0_ENTFL</name>
<feature type="region of interest" description="Disordered" evidence="2">
    <location>
        <begin position="76"/>
        <end position="101"/>
    </location>
</feature>
<dbReference type="Gene3D" id="2.70.70.10">
    <property type="entry name" value="Glucose Permease (Domain IIA)"/>
    <property type="match status" value="1"/>
</dbReference>
<dbReference type="InterPro" id="IPR011055">
    <property type="entry name" value="Dup_hybrid_motif"/>
</dbReference>
<dbReference type="PANTHER" id="PTHR21666">
    <property type="entry name" value="PEPTIDASE-RELATED"/>
    <property type="match status" value="1"/>
</dbReference>
<evidence type="ECO:0000256" key="1">
    <source>
        <dbReference type="SAM" id="Coils"/>
    </source>
</evidence>
<dbReference type="Pfam" id="PF01551">
    <property type="entry name" value="Peptidase_M23"/>
    <property type="match status" value="1"/>
</dbReference>
<evidence type="ECO:0000313" key="4">
    <source>
        <dbReference type="EMBL" id="WER44061.1"/>
    </source>
</evidence>
<reference evidence="4 5" key="1">
    <citation type="submission" date="2023-03" db="EMBL/GenBank/DDBJ databases">
        <title>Complete genome sequence of an Enterococcus faecalis urinary isolate.</title>
        <authorList>
            <person name="Brauer A.L."/>
            <person name="Armbruster C.E."/>
        </authorList>
    </citation>
    <scope>NUCLEOTIDE SEQUENCE [LARGE SCALE GENOMIC DNA]</scope>
    <source>
        <strain evidence="4 5">3143</strain>
    </source>
</reference>
<evidence type="ECO:0000313" key="5">
    <source>
        <dbReference type="Proteomes" id="UP001222182"/>
    </source>
</evidence>
<dbReference type="RefSeq" id="WP_010706628.1">
    <property type="nucleotide sequence ID" value="NZ_AP031218.1"/>
</dbReference>
<dbReference type="SUPFAM" id="SSF51261">
    <property type="entry name" value="Duplicated hybrid motif"/>
    <property type="match status" value="1"/>
</dbReference>